<keyword evidence="2 4" id="KW-0378">Hydrolase</keyword>
<dbReference type="PROSITE" id="PS51257">
    <property type="entry name" value="PROKAR_LIPOPROTEIN"/>
    <property type="match status" value="1"/>
</dbReference>
<dbReference type="Pfam" id="PF01055">
    <property type="entry name" value="Glyco_hydro_31_2nd"/>
    <property type="match status" value="1"/>
</dbReference>
<dbReference type="InterPro" id="IPR048395">
    <property type="entry name" value="Glyco_hydro_31_C"/>
</dbReference>
<evidence type="ECO:0000259" key="7">
    <source>
        <dbReference type="Pfam" id="PF21365"/>
    </source>
</evidence>
<comment type="similarity">
    <text evidence="1 4">Belongs to the glycosyl hydrolase 31 family.</text>
</comment>
<feature type="chain" id="PRO_5002331569" evidence="5">
    <location>
        <begin position="22"/>
        <end position="538"/>
    </location>
</feature>
<keyword evidence="9" id="KW-1185">Reference proteome</keyword>
<dbReference type="CDD" id="cd06592">
    <property type="entry name" value="GH31_NET37"/>
    <property type="match status" value="1"/>
</dbReference>
<keyword evidence="5" id="KW-0732">Signal</keyword>
<dbReference type="AlphaFoldDB" id="A0A0D8JFR0"/>
<dbReference type="PANTHER" id="PTHR43053:SF4">
    <property type="entry name" value="MYOGENESIS-REGULATING GLYCOSIDASE"/>
    <property type="match status" value="1"/>
</dbReference>
<evidence type="ECO:0000313" key="9">
    <source>
        <dbReference type="Proteomes" id="UP000032544"/>
    </source>
</evidence>
<dbReference type="STRING" id="1544798.LH29_10475"/>
<dbReference type="InterPro" id="IPR017853">
    <property type="entry name" value="GH"/>
</dbReference>
<organism evidence="8 9">
    <name type="scientific">Draconibacterium sediminis</name>
    <dbReference type="NCBI Taxonomy" id="1544798"/>
    <lineage>
        <taxon>Bacteria</taxon>
        <taxon>Pseudomonadati</taxon>
        <taxon>Bacteroidota</taxon>
        <taxon>Bacteroidia</taxon>
        <taxon>Marinilabiliales</taxon>
        <taxon>Prolixibacteraceae</taxon>
        <taxon>Draconibacterium</taxon>
    </lineage>
</organism>
<dbReference type="GO" id="GO:0004553">
    <property type="term" value="F:hydrolase activity, hydrolyzing O-glycosyl compounds"/>
    <property type="evidence" value="ECO:0007669"/>
    <property type="project" value="InterPro"/>
</dbReference>
<feature type="signal peptide" evidence="5">
    <location>
        <begin position="1"/>
        <end position="21"/>
    </location>
</feature>
<dbReference type="PANTHER" id="PTHR43053">
    <property type="entry name" value="GLYCOSIDASE FAMILY 31"/>
    <property type="match status" value="1"/>
</dbReference>
<evidence type="ECO:0000256" key="1">
    <source>
        <dbReference type="ARBA" id="ARBA00007806"/>
    </source>
</evidence>
<dbReference type="SUPFAM" id="SSF51011">
    <property type="entry name" value="Glycosyl hydrolase domain"/>
    <property type="match status" value="1"/>
</dbReference>
<dbReference type="Gene3D" id="2.60.40.1180">
    <property type="entry name" value="Golgi alpha-mannosidase II"/>
    <property type="match status" value="1"/>
</dbReference>
<protein>
    <submittedName>
        <fullName evidence="8">Glycoside hydrolase</fullName>
    </submittedName>
</protein>
<dbReference type="InterPro" id="IPR013780">
    <property type="entry name" value="Glyco_hydro_b"/>
</dbReference>
<dbReference type="GO" id="GO:0005975">
    <property type="term" value="P:carbohydrate metabolic process"/>
    <property type="evidence" value="ECO:0007669"/>
    <property type="project" value="InterPro"/>
</dbReference>
<feature type="domain" description="Glycoside hydrolase family 31 TIM barrel" evidence="6">
    <location>
        <begin position="149"/>
        <end position="417"/>
    </location>
</feature>
<dbReference type="SUPFAM" id="SSF51445">
    <property type="entry name" value="(Trans)glycosidases"/>
    <property type="match status" value="1"/>
</dbReference>
<accession>A0A0D8JFR0</accession>
<gene>
    <name evidence="8" type="ORF">LH29_10475</name>
</gene>
<feature type="domain" description="Glycosyl hydrolase family 31 C-terminal" evidence="7">
    <location>
        <begin position="457"/>
        <end position="536"/>
    </location>
</feature>
<dbReference type="Gene3D" id="3.20.20.80">
    <property type="entry name" value="Glycosidases"/>
    <property type="match status" value="1"/>
</dbReference>
<keyword evidence="3 4" id="KW-0326">Glycosidase</keyword>
<comment type="caution">
    <text evidence="8">The sequence shown here is derived from an EMBL/GenBank/DDBJ whole genome shotgun (WGS) entry which is preliminary data.</text>
</comment>
<dbReference type="EMBL" id="JRHC01000001">
    <property type="protein sequence ID" value="KJF45730.1"/>
    <property type="molecule type" value="Genomic_DNA"/>
</dbReference>
<evidence type="ECO:0000259" key="6">
    <source>
        <dbReference type="Pfam" id="PF01055"/>
    </source>
</evidence>
<sequence length="538" mass="60973">MKRKLLSIILLFTGSCLFAQKADTLNLSLLEGEYWWGGLSSQGNKMPYDANSKVSHDFWGDNAGNQAQPLLLSSKGRYIWSENPIKYTFESGKLTVTTRDGKIQSGVAGTNLHDAFSFCVKNFFPPIGVIPDELLFTKPQFNTWIELQYDQNEEDILKYAQSIIDNGYAPGVLMLDDTWQENYGVWDFSPRQFKDPKGMMDKLHAMGFKVMLWVCPFVSADSKEFRYLQKEKLLLLDKDNEQDILWADSKNKAAIFRWWNGASACLDLSNPKAQAWFKERLDYLQNEYGVDGYKFDAGDADFYTQALVSFKPSTPNDHTTYFAEFGLNYPLNEYRASWKMAGLPLAQRLRDKSHNWTDLQKLIPDMMSLSLMGYSYTCPDMIGGGQYLTFLPGAKIDEELVVRSAQVHALMPMMQFSVAPWRILSEKNSKLCVEAANLHLKMADKILELANNASKTGEPIAKPMALVFPDAGYETIEDQFMLGDDILVAPVVKKGEYTRDVVLPKGKWKADDGTVVKGGKTIKVDAPIERLPYFTKIK</sequence>
<dbReference type="Proteomes" id="UP000032544">
    <property type="component" value="Unassembled WGS sequence"/>
</dbReference>
<name>A0A0D8JFR0_9BACT</name>
<evidence type="ECO:0000256" key="4">
    <source>
        <dbReference type="RuleBase" id="RU361185"/>
    </source>
</evidence>
<evidence type="ECO:0000313" key="8">
    <source>
        <dbReference type="EMBL" id="KJF45730.1"/>
    </source>
</evidence>
<evidence type="ECO:0000256" key="2">
    <source>
        <dbReference type="ARBA" id="ARBA00022801"/>
    </source>
</evidence>
<dbReference type="PATRIC" id="fig|1544798.3.peg.2106"/>
<dbReference type="InterPro" id="IPR000322">
    <property type="entry name" value="Glyco_hydro_31_TIM"/>
</dbReference>
<proteinExistence type="inferred from homology"/>
<dbReference type="OrthoDB" id="176168at2"/>
<evidence type="ECO:0000256" key="5">
    <source>
        <dbReference type="SAM" id="SignalP"/>
    </source>
</evidence>
<dbReference type="RefSeq" id="WP_045028310.1">
    <property type="nucleotide sequence ID" value="NZ_JRHC01000001.1"/>
</dbReference>
<dbReference type="Pfam" id="PF21365">
    <property type="entry name" value="Glyco_hydro_31_3rd"/>
    <property type="match status" value="1"/>
</dbReference>
<dbReference type="InterPro" id="IPR050985">
    <property type="entry name" value="Alpha-glycosidase_related"/>
</dbReference>
<reference evidence="8 9" key="1">
    <citation type="submission" date="2014-09" db="EMBL/GenBank/DDBJ databases">
        <title>Draft Genome Sequence of Draconibacterium sp. JN14CK-3.</title>
        <authorList>
            <person name="Dong C."/>
            <person name="Lai Q."/>
            <person name="Shao Z."/>
        </authorList>
    </citation>
    <scope>NUCLEOTIDE SEQUENCE [LARGE SCALE GENOMIC DNA]</scope>
    <source>
        <strain evidence="8 9">JN14CK-3</strain>
    </source>
</reference>
<evidence type="ECO:0000256" key="3">
    <source>
        <dbReference type="ARBA" id="ARBA00023295"/>
    </source>
</evidence>